<proteinExistence type="predicted"/>
<keyword evidence="1" id="KW-0812">Transmembrane</keyword>
<evidence type="ECO:0000256" key="2">
    <source>
        <dbReference type="SAM" id="SignalP"/>
    </source>
</evidence>
<organism evidence="3 4">
    <name type="scientific">Sulfuricaulis limicola</name>
    <dbReference type="NCBI Taxonomy" id="1620215"/>
    <lineage>
        <taxon>Bacteria</taxon>
        <taxon>Pseudomonadati</taxon>
        <taxon>Pseudomonadota</taxon>
        <taxon>Gammaproteobacteria</taxon>
        <taxon>Acidiferrobacterales</taxon>
        <taxon>Acidiferrobacteraceae</taxon>
        <taxon>Sulfuricaulis</taxon>
    </lineage>
</organism>
<feature type="signal peptide" evidence="2">
    <location>
        <begin position="1"/>
        <end position="22"/>
    </location>
</feature>
<keyword evidence="4" id="KW-1185">Reference proteome</keyword>
<sequence length="207" mass="21758">MSRSIRYSLFLCLITMAASSHAATVSFFLNESNRLPDGINYVSVNLTENLAGGVDVLARTLDPLNDLGIRDFGIQKFAFSFDDGTMADVSGLPDGWKVKGDRGMNGFGKFDTGLLGNAHTRTDVLSFTINGVGIDDFESYFAVKVAGLDSRLGPSNAFFGGSLENGSFGPGSGGTDGNLAAVPVPAAIWLFSSGLVGLMGLARRAKK</sequence>
<gene>
    <name evidence="3" type="ORF">SCL_1767</name>
</gene>
<keyword evidence="2" id="KW-0732">Signal</keyword>
<name>A0A1B4XGY7_9GAMM</name>
<dbReference type="Proteomes" id="UP000243180">
    <property type="component" value="Chromosome"/>
</dbReference>
<feature type="transmembrane region" description="Helical" evidence="1">
    <location>
        <begin position="180"/>
        <end position="202"/>
    </location>
</feature>
<accession>A0A1B4XGY7</accession>
<dbReference type="EMBL" id="AP014879">
    <property type="protein sequence ID" value="BAV34065.1"/>
    <property type="molecule type" value="Genomic_DNA"/>
</dbReference>
<evidence type="ECO:0000313" key="3">
    <source>
        <dbReference type="EMBL" id="BAV34065.1"/>
    </source>
</evidence>
<feature type="chain" id="PRO_5008572434" evidence="2">
    <location>
        <begin position="23"/>
        <end position="207"/>
    </location>
</feature>
<reference evidence="3 4" key="1">
    <citation type="submission" date="2015-05" db="EMBL/GenBank/DDBJ databases">
        <title>Complete genome sequence of a sulfur-oxidizing gammaproteobacterium strain HA5.</title>
        <authorList>
            <person name="Miura A."/>
            <person name="Kojima H."/>
            <person name="Fukui M."/>
        </authorList>
    </citation>
    <scope>NUCLEOTIDE SEQUENCE [LARGE SCALE GENOMIC DNA]</scope>
    <source>
        <strain evidence="3 4">HA5</strain>
    </source>
</reference>
<dbReference type="AlphaFoldDB" id="A0A1B4XGY7"/>
<protein>
    <submittedName>
        <fullName evidence="3">Uncharacterized protein</fullName>
    </submittedName>
</protein>
<keyword evidence="1" id="KW-0472">Membrane</keyword>
<evidence type="ECO:0000313" key="4">
    <source>
        <dbReference type="Proteomes" id="UP000243180"/>
    </source>
</evidence>
<dbReference type="KEGG" id="slim:SCL_1767"/>
<dbReference type="InParanoid" id="A0A1B4XGY7"/>
<evidence type="ECO:0000256" key="1">
    <source>
        <dbReference type="SAM" id="Phobius"/>
    </source>
</evidence>
<keyword evidence="1" id="KW-1133">Transmembrane helix</keyword>